<gene>
    <name evidence="9" type="ORF">AAE02nite_31640</name>
</gene>
<dbReference type="Proteomes" id="UP000321532">
    <property type="component" value="Unassembled WGS sequence"/>
</dbReference>
<comment type="catalytic activity">
    <reaction evidence="6">
        <text>L-threonyl-[protein] + ATP = 3-O-(5'-adenylyl)-L-threonyl-[protein] + diphosphate</text>
        <dbReference type="Rhea" id="RHEA:54292"/>
        <dbReference type="Rhea" id="RHEA-COMP:11060"/>
        <dbReference type="Rhea" id="RHEA-COMP:13847"/>
        <dbReference type="ChEBI" id="CHEBI:30013"/>
        <dbReference type="ChEBI" id="CHEBI:30616"/>
        <dbReference type="ChEBI" id="CHEBI:33019"/>
        <dbReference type="ChEBI" id="CHEBI:138113"/>
        <dbReference type="EC" id="2.7.7.108"/>
    </reaction>
</comment>
<dbReference type="GO" id="GO:0070733">
    <property type="term" value="F:AMPylase activity"/>
    <property type="evidence" value="ECO:0007669"/>
    <property type="project" value="UniProtKB-EC"/>
</dbReference>
<protein>
    <recommendedName>
        <fullName evidence="5">protein adenylyltransferase</fullName>
        <ecNumber evidence="5">2.7.7.108</ecNumber>
    </recommendedName>
</protein>
<organism evidence="9 10">
    <name type="scientific">Adhaeribacter aerolatus</name>
    <dbReference type="NCBI Taxonomy" id="670289"/>
    <lineage>
        <taxon>Bacteria</taxon>
        <taxon>Pseudomonadati</taxon>
        <taxon>Bacteroidota</taxon>
        <taxon>Cytophagia</taxon>
        <taxon>Cytophagales</taxon>
        <taxon>Hymenobacteraceae</taxon>
        <taxon>Adhaeribacter</taxon>
    </lineage>
</organism>
<keyword evidence="4" id="KW-0067">ATP-binding</keyword>
<name>A0A512B0K5_9BACT</name>
<evidence type="ECO:0000256" key="7">
    <source>
        <dbReference type="ARBA" id="ARBA00048696"/>
    </source>
</evidence>
<dbReference type="AlphaFoldDB" id="A0A512B0K5"/>
<evidence type="ECO:0000256" key="6">
    <source>
        <dbReference type="ARBA" id="ARBA00047939"/>
    </source>
</evidence>
<comment type="caution">
    <text evidence="9">The sequence shown here is derived from an EMBL/GenBank/DDBJ whole genome shotgun (WGS) entry which is preliminary data.</text>
</comment>
<keyword evidence="1" id="KW-0808">Transferase</keyword>
<dbReference type="SUPFAM" id="SSF140931">
    <property type="entry name" value="Fic-like"/>
    <property type="match status" value="1"/>
</dbReference>
<dbReference type="EMBL" id="BJYS01000024">
    <property type="protein sequence ID" value="GEO05500.1"/>
    <property type="molecule type" value="Genomic_DNA"/>
</dbReference>
<accession>A0A512B0K5</accession>
<sequence length="345" mass="39392">MADLFSDSNGVLINNLNITNAKDLSQQEANISFLKLSQLNDRGGIPGGKFDKDHFQEIHKALFGRIYPWAGETRADREFQGHKQSYATGEREIMVFAPYTDIDKNLKALSNQLAKENYLIGLPIDKFIDRTAFYLDQYNYTHVFREGNGRSMQAAISQLGIQAGYSIDFFSMNNKEDYNRARDLGIIRKHGAPNNNENLDELKNLLRGITRPIQTKEAEQIRNTPASTTPLLSEELARMEVKREFDVTGIRLMEIHSSLRGTEPLEVYLQRLTETRFNEKNIVQHKDSFNKVIKAVFNHSVIAPGTQDFKDAKRFEQSVLQLEKIAKGQNIGEDLKQKPKGPKLR</sequence>
<dbReference type="OrthoDB" id="9813719at2"/>
<dbReference type="PANTHER" id="PTHR39560">
    <property type="entry name" value="PROTEIN ADENYLYLTRANSFERASE FIC-RELATED"/>
    <property type="match status" value="1"/>
</dbReference>
<reference evidence="9 10" key="1">
    <citation type="submission" date="2019-07" db="EMBL/GenBank/DDBJ databases">
        <title>Whole genome shotgun sequence of Adhaeribacter aerolatus NBRC 106133.</title>
        <authorList>
            <person name="Hosoyama A."/>
            <person name="Uohara A."/>
            <person name="Ohji S."/>
            <person name="Ichikawa N."/>
        </authorList>
    </citation>
    <scope>NUCLEOTIDE SEQUENCE [LARGE SCALE GENOMIC DNA]</scope>
    <source>
        <strain evidence="9 10">NBRC 106133</strain>
    </source>
</reference>
<proteinExistence type="predicted"/>
<keyword evidence="10" id="KW-1185">Reference proteome</keyword>
<evidence type="ECO:0000259" key="8">
    <source>
        <dbReference type="PROSITE" id="PS51459"/>
    </source>
</evidence>
<evidence type="ECO:0000256" key="1">
    <source>
        <dbReference type="ARBA" id="ARBA00022679"/>
    </source>
</evidence>
<evidence type="ECO:0000256" key="2">
    <source>
        <dbReference type="ARBA" id="ARBA00022695"/>
    </source>
</evidence>
<keyword evidence="2" id="KW-0548">Nucleotidyltransferase</keyword>
<dbReference type="EC" id="2.7.7.108" evidence="5"/>
<dbReference type="RefSeq" id="WP_146899610.1">
    <property type="nucleotide sequence ID" value="NZ_BJYS01000024.1"/>
</dbReference>
<dbReference type="InterPro" id="IPR036597">
    <property type="entry name" value="Fido-like_dom_sf"/>
</dbReference>
<dbReference type="Gene3D" id="1.10.3290.10">
    <property type="entry name" value="Fido-like domain"/>
    <property type="match status" value="1"/>
</dbReference>
<evidence type="ECO:0000256" key="5">
    <source>
        <dbReference type="ARBA" id="ARBA00034531"/>
    </source>
</evidence>
<dbReference type="PANTHER" id="PTHR39560:SF1">
    <property type="entry name" value="PROTEIN ADENYLYLTRANSFERASE FIC-RELATED"/>
    <property type="match status" value="1"/>
</dbReference>
<evidence type="ECO:0000256" key="3">
    <source>
        <dbReference type="ARBA" id="ARBA00022741"/>
    </source>
</evidence>
<evidence type="ECO:0000313" key="10">
    <source>
        <dbReference type="Proteomes" id="UP000321532"/>
    </source>
</evidence>
<evidence type="ECO:0000256" key="4">
    <source>
        <dbReference type="ARBA" id="ARBA00022840"/>
    </source>
</evidence>
<feature type="domain" description="Fido" evidence="8">
    <location>
        <begin position="50"/>
        <end position="208"/>
    </location>
</feature>
<dbReference type="Pfam" id="PF02661">
    <property type="entry name" value="Fic"/>
    <property type="match status" value="1"/>
</dbReference>
<keyword evidence="3" id="KW-0547">Nucleotide-binding</keyword>
<dbReference type="GO" id="GO:0005524">
    <property type="term" value="F:ATP binding"/>
    <property type="evidence" value="ECO:0007669"/>
    <property type="project" value="UniProtKB-KW"/>
</dbReference>
<dbReference type="GO" id="GO:0051302">
    <property type="term" value="P:regulation of cell division"/>
    <property type="evidence" value="ECO:0007669"/>
    <property type="project" value="TreeGrafter"/>
</dbReference>
<comment type="catalytic activity">
    <reaction evidence="7">
        <text>L-tyrosyl-[protein] + ATP = O-(5'-adenylyl)-L-tyrosyl-[protein] + diphosphate</text>
        <dbReference type="Rhea" id="RHEA:54288"/>
        <dbReference type="Rhea" id="RHEA-COMP:10136"/>
        <dbReference type="Rhea" id="RHEA-COMP:13846"/>
        <dbReference type="ChEBI" id="CHEBI:30616"/>
        <dbReference type="ChEBI" id="CHEBI:33019"/>
        <dbReference type="ChEBI" id="CHEBI:46858"/>
        <dbReference type="ChEBI" id="CHEBI:83624"/>
        <dbReference type="EC" id="2.7.7.108"/>
    </reaction>
</comment>
<evidence type="ECO:0000313" key="9">
    <source>
        <dbReference type="EMBL" id="GEO05500.1"/>
    </source>
</evidence>
<dbReference type="PROSITE" id="PS51459">
    <property type="entry name" value="FIDO"/>
    <property type="match status" value="1"/>
</dbReference>
<dbReference type="InterPro" id="IPR003812">
    <property type="entry name" value="Fido"/>
</dbReference>